<evidence type="ECO:0000256" key="2">
    <source>
        <dbReference type="ARBA" id="ARBA00010701"/>
    </source>
</evidence>
<evidence type="ECO:0000256" key="1">
    <source>
        <dbReference type="ARBA" id="ARBA00004613"/>
    </source>
</evidence>
<dbReference type="Proteomes" id="UP001497382">
    <property type="component" value="Unassembled WGS sequence"/>
</dbReference>
<dbReference type="InterPro" id="IPR033906">
    <property type="entry name" value="Lipase_N"/>
</dbReference>
<accession>A0AAV2AZ50</accession>
<evidence type="ECO:0000256" key="5">
    <source>
        <dbReference type="SAM" id="SignalP"/>
    </source>
</evidence>
<dbReference type="SUPFAM" id="SSF53474">
    <property type="entry name" value="alpha/beta-Hydrolases"/>
    <property type="match status" value="1"/>
</dbReference>
<evidence type="ECO:0000259" key="6">
    <source>
        <dbReference type="Pfam" id="PF00151"/>
    </source>
</evidence>
<evidence type="ECO:0000313" key="8">
    <source>
        <dbReference type="Proteomes" id="UP001497382"/>
    </source>
</evidence>
<evidence type="ECO:0000256" key="4">
    <source>
        <dbReference type="RuleBase" id="RU004262"/>
    </source>
</evidence>
<dbReference type="GO" id="GO:0005615">
    <property type="term" value="C:extracellular space"/>
    <property type="evidence" value="ECO:0007669"/>
    <property type="project" value="TreeGrafter"/>
</dbReference>
<evidence type="ECO:0000256" key="3">
    <source>
        <dbReference type="ARBA" id="ARBA00022525"/>
    </source>
</evidence>
<organism evidence="7 8">
    <name type="scientific">Larinioides sclopetarius</name>
    <dbReference type="NCBI Taxonomy" id="280406"/>
    <lineage>
        <taxon>Eukaryota</taxon>
        <taxon>Metazoa</taxon>
        <taxon>Ecdysozoa</taxon>
        <taxon>Arthropoda</taxon>
        <taxon>Chelicerata</taxon>
        <taxon>Arachnida</taxon>
        <taxon>Araneae</taxon>
        <taxon>Araneomorphae</taxon>
        <taxon>Entelegynae</taxon>
        <taxon>Araneoidea</taxon>
        <taxon>Araneidae</taxon>
        <taxon>Larinioides</taxon>
    </lineage>
</organism>
<dbReference type="PRINTS" id="PR00821">
    <property type="entry name" value="TAGLIPASE"/>
</dbReference>
<comment type="similarity">
    <text evidence="2 4">Belongs to the AB hydrolase superfamily. Lipase family.</text>
</comment>
<name>A0AAV2AZ50_9ARAC</name>
<dbReference type="InterPro" id="IPR029058">
    <property type="entry name" value="AB_hydrolase_fold"/>
</dbReference>
<reference evidence="7 8" key="1">
    <citation type="submission" date="2024-04" db="EMBL/GenBank/DDBJ databases">
        <authorList>
            <person name="Rising A."/>
            <person name="Reimegard J."/>
            <person name="Sonavane S."/>
            <person name="Akerstrom W."/>
            <person name="Nylinder S."/>
            <person name="Hedman E."/>
            <person name="Kallberg Y."/>
        </authorList>
    </citation>
    <scope>NUCLEOTIDE SEQUENCE [LARGE SCALE GENOMIC DNA]</scope>
</reference>
<dbReference type="Gene3D" id="3.40.50.1820">
    <property type="entry name" value="alpha/beta hydrolase"/>
    <property type="match status" value="1"/>
</dbReference>
<keyword evidence="5" id="KW-0732">Signal</keyword>
<dbReference type="InterPro" id="IPR013818">
    <property type="entry name" value="Lipase"/>
</dbReference>
<feature type="domain" description="Lipase" evidence="6">
    <location>
        <begin position="76"/>
        <end position="374"/>
    </location>
</feature>
<dbReference type="InterPro" id="IPR000734">
    <property type="entry name" value="TAG_lipase"/>
</dbReference>
<dbReference type="PANTHER" id="PTHR11610">
    <property type="entry name" value="LIPASE"/>
    <property type="match status" value="1"/>
</dbReference>
<feature type="chain" id="PRO_5043987836" description="Lipase domain-containing protein" evidence="5">
    <location>
        <begin position="18"/>
        <end position="384"/>
    </location>
</feature>
<dbReference type="EMBL" id="CAXIEN010000246">
    <property type="protein sequence ID" value="CAL1289313.1"/>
    <property type="molecule type" value="Genomic_DNA"/>
</dbReference>
<sequence>MLRSILLVFLLVASGECFLDRVGNLVPDVVRNVSEAINPIQLLYTNRSIEDLGYFYTGPPFYHAINRPISLPPTSSPRVKFHLFTPSNPDEAYAQEITQESLSNSTFDPKLETKFLIHGFMSDLDYDDVRFEIKDALLRIGNYNVFIVDWTEHNGFPFAQAVANTRVVGALVAKMIHFLMNETGITPESIHLIGHSLGAHTAGYAGERIPGLGRITGLDPAGPYFQDADREVRLDRTDALFVDVIHTDGAEFVLGGLGISDPIGHVDFYPNGGRRQLGCVYSSTSDTAVGAAVNFTTKWIQNGCDHGRANMYFLESINTTICRFLSVQCSSYSDYEQGLCPPDNSTVVDMGFYLKRFEESPPLKFYLRTKAEEPHCLEESIHLR</sequence>
<proteinExistence type="inferred from homology"/>
<evidence type="ECO:0000313" key="7">
    <source>
        <dbReference type="EMBL" id="CAL1289313.1"/>
    </source>
</evidence>
<feature type="signal peptide" evidence="5">
    <location>
        <begin position="1"/>
        <end position="17"/>
    </location>
</feature>
<protein>
    <recommendedName>
        <fullName evidence="6">Lipase domain-containing protein</fullName>
    </recommendedName>
</protein>
<keyword evidence="3" id="KW-0964">Secreted</keyword>
<dbReference type="GO" id="GO:0016298">
    <property type="term" value="F:lipase activity"/>
    <property type="evidence" value="ECO:0007669"/>
    <property type="project" value="InterPro"/>
</dbReference>
<comment type="subcellular location">
    <subcellularLocation>
        <location evidence="1">Secreted</location>
    </subcellularLocation>
</comment>
<gene>
    <name evidence="7" type="ORF">LARSCL_LOCUS15856</name>
</gene>
<keyword evidence="8" id="KW-1185">Reference proteome</keyword>
<dbReference type="Pfam" id="PF00151">
    <property type="entry name" value="Lipase"/>
    <property type="match status" value="1"/>
</dbReference>
<dbReference type="AlphaFoldDB" id="A0AAV2AZ50"/>
<dbReference type="GO" id="GO:0016042">
    <property type="term" value="P:lipid catabolic process"/>
    <property type="evidence" value="ECO:0007669"/>
    <property type="project" value="TreeGrafter"/>
</dbReference>
<dbReference type="CDD" id="cd00707">
    <property type="entry name" value="Pancreat_lipase_like"/>
    <property type="match status" value="1"/>
</dbReference>
<comment type="caution">
    <text evidence="7">The sequence shown here is derived from an EMBL/GenBank/DDBJ whole genome shotgun (WGS) entry which is preliminary data.</text>
</comment>